<evidence type="ECO:0000259" key="1">
    <source>
        <dbReference type="Pfam" id="PF06742"/>
    </source>
</evidence>
<feature type="domain" description="DUF1254" evidence="2">
    <location>
        <begin position="68"/>
        <end position="187"/>
    </location>
</feature>
<name>A0ABQ1VA06_9BACT</name>
<proteinExistence type="predicted"/>
<evidence type="ECO:0000313" key="4">
    <source>
        <dbReference type="Proteomes" id="UP000647339"/>
    </source>
</evidence>
<dbReference type="RefSeq" id="WP_137402263.1">
    <property type="nucleotide sequence ID" value="NZ_BMIU01000027.1"/>
</dbReference>
<evidence type="ECO:0008006" key="5">
    <source>
        <dbReference type="Google" id="ProtNLM"/>
    </source>
</evidence>
<protein>
    <recommendedName>
        <fullName evidence="5">DUF1254 domain-containing protein</fullName>
    </recommendedName>
</protein>
<dbReference type="Proteomes" id="UP000647339">
    <property type="component" value="Unassembled WGS sequence"/>
</dbReference>
<evidence type="ECO:0000313" key="3">
    <source>
        <dbReference type="EMBL" id="GGF47805.1"/>
    </source>
</evidence>
<dbReference type="EMBL" id="BMIU01000027">
    <property type="protein sequence ID" value="GGF47805.1"/>
    <property type="molecule type" value="Genomic_DNA"/>
</dbReference>
<dbReference type="PANTHER" id="PTHR36509:SF2">
    <property type="entry name" value="BLL3101 PROTEIN"/>
    <property type="match status" value="1"/>
</dbReference>
<gene>
    <name evidence="3" type="ORF">GCM10011339_40470</name>
</gene>
<dbReference type="Gene3D" id="2.60.40.1610">
    <property type="entry name" value="Domain of unknown function DUF1254"/>
    <property type="match status" value="1"/>
</dbReference>
<reference evidence="4" key="1">
    <citation type="journal article" date="2019" name="Int. J. Syst. Evol. Microbiol.">
        <title>The Global Catalogue of Microorganisms (GCM) 10K type strain sequencing project: providing services to taxonomists for standard genome sequencing and annotation.</title>
        <authorList>
            <consortium name="The Broad Institute Genomics Platform"/>
            <consortium name="The Broad Institute Genome Sequencing Center for Infectious Disease"/>
            <person name="Wu L."/>
            <person name="Ma J."/>
        </authorList>
    </citation>
    <scope>NUCLEOTIDE SEQUENCE [LARGE SCALE GENOMIC DNA]</scope>
    <source>
        <strain evidence="4">CGMCC 1.15407</strain>
    </source>
</reference>
<dbReference type="SUPFAM" id="SSF160935">
    <property type="entry name" value="VPA0735-like"/>
    <property type="match status" value="1"/>
</dbReference>
<dbReference type="PANTHER" id="PTHR36509">
    <property type="entry name" value="BLL3101 PROTEIN"/>
    <property type="match status" value="1"/>
</dbReference>
<dbReference type="Gene3D" id="2.60.120.600">
    <property type="entry name" value="Domain of unknown function DUF1214, C-terminal domain"/>
    <property type="match status" value="1"/>
</dbReference>
<keyword evidence="4" id="KW-1185">Reference proteome</keyword>
<dbReference type="InterPro" id="IPR010621">
    <property type="entry name" value="DUF1214"/>
</dbReference>
<dbReference type="Pfam" id="PF06742">
    <property type="entry name" value="DUF1214"/>
    <property type="match status" value="1"/>
</dbReference>
<dbReference type="InterPro" id="IPR010679">
    <property type="entry name" value="DUF1254"/>
</dbReference>
<dbReference type="PROSITE" id="PS51257">
    <property type="entry name" value="PROKAR_LIPOPROTEIN"/>
    <property type="match status" value="1"/>
</dbReference>
<comment type="caution">
    <text evidence="3">The sequence shown here is derived from an EMBL/GenBank/DDBJ whole genome shotgun (WGS) entry which is preliminary data.</text>
</comment>
<accession>A0ABQ1VA06</accession>
<dbReference type="InterPro" id="IPR037050">
    <property type="entry name" value="DUF1254_sf"/>
</dbReference>
<organism evidence="3 4">
    <name type="scientific">Echinicola rosea</name>
    <dbReference type="NCBI Taxonomy" id="1807691"/>
    <lineage>
        <taxon>Bacteria</taxon>
        <taxon>Pseudomonadati</taxon>
        <taxon>Bacteroidota</taxon>
        <taxon>Cytophagia</taxon>
        <taxon>Cytophagales</taxon>
        <taxon>Cyclobacteriaceae</taxon>
        <taxon>Echinicola</taxon>
    </lineage>
</organism>
<dbReference type="Pfam" id="PF06863">
    <property type="entry name" value="DUF1254"/>
    <property type="match status" value="1"/>
</dbReference>
<evidence type="ECO:0000259" key="2">
    <source>
        <dbReference type="Pfam" id="PF06863"/>
    </source>
</evidence>
<sequence>MKKILSLGVVLLIVLGSCQQKTQQKEVVVTDEEIIDSYVYLLSRALVVRQEQMDFEGTGLEYNTIKYNEAGKADFVNPNLDVAYMEAWIAVDENTAVILEVPEIKDRYFTVQLLDGWGEVVANINDRNFPAHPYGTFAIKLKGSQVELPEGAYPIDIQNRKVKMLARVELQDDLEGAVALQKQFKVTAVGVPEISPIIGFPKFTNKQLPEHRLFDFAEEFLRTPDTQMPNADSLQAKVNSVSDFVGRSDENAAYADSIIKTRAWPEFIQFATTKAGAFENGWLATLKAGNYYGDYWTRTSANFVGIWANTSKEVVYFIAAKGADDQPLGGGKRYRLTFTPDNLPENHVNGFWSVILVDFPGYRVVENELGRYNFNDYSAFEYGKDGSLTLYISPEYDSDWPKSNWLPSPEKAAFNLTLRMYVPHEEVLNGKWFPAGLEVIE</sequence>
<feature type="domain" description="DUF1214" evidence="1">
    <location>
        <begin position="313"/>
        <end position="424"/>
    </location>
</feature>
<dbReference type="InterPro" id="IPR037049">
    <property type="entry name" value="DUF1214_C_sf"/>
</dbReference>